<sequence>MMMTFLAFMAVAAGPSRVTAFGVARRCGVGAARPSSLLRLLSSDAADTDVAVEAGISRLPTLRTLLSKSGAPGSRGCAEGGGDLSPAASSSGDGGDDDILNLHPHLYPIARSASSGNYVCALRRAYAEDAEYESSTNQPWPIVEARTGGIGMRLLALNSEHLMRRIAAEADDAGDDEGVLDIYNEGVGKGKLMDAGLDTPYEAGSVDQLGYGLEKYTLLRVGPFPDLYESMAKQHSAKGDEQSSLIAAEASNGKFTGFGSTFAFYARLLSSFPQREEEAKDAARMCLRLPIPSVGLDEEDFAEVARLAGVAEEGDSTAEAVEKMREMYEKIRDHEKEDEKTQGQMTPEQAAIDEANYLLDTTAFTGGNWEDIRSKLGDIYQEGGKDEMAQYVNPSRTYTLE</sequence>
<proteinExistence type="predicted"/>
<evidence type="ECO:0000256" key="2">
    <source>
        <dbReference type="SAM" id="SignalP"/>
    </source>
</evidence>
<keyword evidence="2" id="KW-0732">Signal</keyword>
<feature type="chain" id="PRO_5031443467" description="Thiamine pyrimidine synthase" evidence="2">
    <location>
        <begin position="21"/>
        <end position="401"/>
    </location>
</feature>
<evidence type="ECO:0008006" key="4">
    <source>
        <dbReference type="Google" id="ProtNLM"/>
    </source>
</evidence>
<protein>
    <recommendedName>
        <fullName evidence="4">Thiamine pyrimidine synthase</fullName>
    </recommendedName>
</protein>
<evidence type="ECO:0000313" key="3">
    <source>
        <dbReference type="EMBL" id="CAE2279054.1"/>
    </source>
</evidence>
<dbReference type="InterPro" id="IPR045287">
    <property type="entry name" value="PAB"/>
</dbReference>
<feature type="region of interest" description="Disordered" evidence="1">
    <location>
        <begin position="69"/>
        <end position="95"/>
    </location>
</feature>
<organism evidence="3">
    <name type="scientific">Odontella aurita</name>
    <dbReference type="NCBI Taxonomy" id="265563"/>
    <lineage>
        <taxon>Eukaryota</taxon>
        <taxon>Sar</taxon>
        <taxon>Stramenopiles</taxon>
        <taxon>Ochrophyta</taxon>
        <taxon>Bacillariophyta</taxon>
        <taxon>Mediophyceae</taxon>
        <taxon>Biddulphiophycidae</taxon>
        <taxon>Eupodiscales</taxon>
        <taxon>Odontellaceae</taxon>
        <taxon>Odontella</taxon>
    </lineage>
</organism>
<dbReference type="PANTHER" id="PTHR35115:SF1">
    <property type="entry name" value="PROTEIN IN CHLOROPLAST ATPASE BIOGENESIS, CHLOROPLASTIC"/>
    <property type="match status" value="1"/>
</dbReference>
<reference evidence="3" key="1">
    <citation type="submission" date="2021-01" db="EMBL/GenBank/DDBJ databases">
        <authorList>
            <person name="Corre E."/>
            <person name="Pelletier E."/>
            <person name="Niang G."/>
            <person name="Scheremetjew M."/>
            <person name="Finn R."/>
            <person name="Kale V."/>
            <person name="Holt S."/>
            <person name="Cochrane G."/>
            <person name="Meng A."/>
            <person name="Brown T."/>
            <person name="Cohen L."/>
        </authorList>
    </citation>
    <scope>NUCLEOTIDE SEQUENCE</scope>
    <source>
        <strain evidence="3">Isolate 1302-5</strain>
    </source>
</reference>
<accession>A0A7S4K069</accession>
<dbReference type="EMBL" id="HBKQ01053096">
    <property type="protein sequence ID" value="CAE2279054.1"/>
    <property type="molecule type" value="Transcribed_RNA"/>
</dbReference>
<feature type="signal peptide" evidence="2">
    <location>
        <begin position="1"/>
        <end position="20"/>
    </location>
</feature>
<dbReference type="PANTHER" id="PTHR35115">
    <property type="entry name" value="CYCLIN DELTA-3"/>
    <property type="match status" value="1"/>
</dbReference>
<dbReference type="AlphaFoldDB" id="A0A7S4K069"/>
<name>A0A7S4K069_9STRA</name>
<evidence type="ECO:0000256" key="1">
    <source>
        <dbReference type="SAM" id="MobiDB-lite"/>
    </source>
</evidence>
<gene>
    <name evidence="3" type="ORF">OAUR00152_LOCUS36547</name>
</gene>